<gene>
    <name evidence="1" type="ORF">H8N03_22050</name>
</gene>
<dbReference type="EMBL" id="JACORT010000011">
    <property type="protein sequence ID" value="MBC5785640.1"/>
    <property type="molecule type" value="Genomic_DNA"/>
</dbReference>
<keyword evidence="2" id="KW-1185">Reference proteome</keyword>
<evidence type="ECO:0000313" key="2">
    <source>
        <dbReference type="Proteomes" id="UP000608513"/>
    </source>
</evidence>
<reference evidence="1" key="1">
    <citation type="submission" date="2020-08" db="EMBL/GenBank/DDBJ databases">
        <title>Ramlibacter sp. USB13 16S ribosomal RNA gene genome sequencing and assembly.</title>
        <authorList>
            <person name="Kang M."/>
        </authorList>
    </citation>
    <scope>NUCLEOTIDE SEQUENCE</scope>
    <source>
        <strain evidence="1">USB13</strain>
    </source>
</reference>
<dbReference type="AlphaFoldDB" id="A0A923MUY2"/>
<sequence length="165" mass="18261">MKHWKAWLAQGVLYGAFALFLGVFSHWPRYQALPPGQALLKVSFIHHGQRVAPCRPYTPEELAKLPANMRTPLKCERERVPVEIEVDLDGATVFRHVAQPAGLSRDGASTVYHRLAVPAGEHRIAVRLKDAPGAAFAHTREAVLTLKEAQVLVIDFDPQKGVTLS</sequence>
<protein>
    <submittedName>
        <fullName evidence="1">Uncharacterized protein</fullName>
    </submittedName>
</protein>
<dbReference type="RefSeq" id="WP_187078385.1">
    <property type="nucleotide sequence ID" value="NZ_JACORT010000011.1"/>
</dbReference>
<organism evidence="1 2">
    <name type="scientific">Ramlibacter cellulosilyticus</name>
    <dbReference type="NCBI Taxonomy" id="2764187"/>
    <lineage>
        <taxon>Bacteria</taxon>
        <taxon>Pseudomonadati</taxon>
        <taxon>Pseudomonadota</taxon>
        <taxon>Betaproteobacteria</taxon>
        <taxon>Burkholderiales</taxon>
        <taxon>Comamonadaceae</taxon>
        <taxon>Ramlibacter</taxon>
    </lineage>
</organism>
<accession>A0A923MUY2</accession>
<name>A0A923MUY2_9BURK</name>
<dbReference type="Proteomes" id="UP000608513">
    <property type="component" value="Unassembled WGS sequence"/>
</dbReference>
<evidence type="ECO:0000313" key="1">
    <source>
        <dbReference type="EMBL" id="MBC5785640.1"/>
    </source>
</evidence>
<proteinExistence type="predicted"/>
<comment type="caution">
    <text evidence="1">The sequence shown here is derived from an EMBL/GenBank/DDBJ whole genome shotgun (WGS) entry which is preliminary data.</text>
</comment>